<accession>A0A915I413</accession>
<name>A0A915I413_ROMCU</name>
<sequence>MKISFHQQNMNQMMQF</sequence>
<evidence type="ECO:0000313" key="1">
    <source>
        <dbReference type="Proteomes" id="UP000887565"/>
    </source>
</evidence>
<reference evidence="2" key="1">
    <citation type="submission" date="2022-11" db="UniProtKB">
        <authorList>
            <consortium name="WormBaseParasite"/>
        </authorList>
    </citation>
    <scope>IDENTIFICATION</scope>
</reference>
<dbReference type="WBParaSite" id="nRc.2.0.1.t08481-RA">
    <property type="protein sequence ID" value="nRc.2.0.1.t08481-RA"/>
    <property type="gene ID" value="nRc.2.0.1.g08481"/>
</dbReference>
<dbReference type="AlphaFoldDB" id="A0A915I413"/>
<proteinExistence type="predicted"/>
<dbReference type="Proteomes" id="UP000887565">
    <property type="component" value="Unplaced"/>
</dbReference>
<evidence type="ECO:0000313" key="2">
    <source>
        <dbReference type="WBParaSite" id="nRc.2.0.1.t08481-RA"/>
    </source>
</evidence>
<protein>
    <submittedName>
        <fullName evidence="2">Uncharacterized protein</fullName>
    </submittedName>
</protein>
<organism evidence="1 2">
    <name type="scientific">Romanomermis culicivorax</name>
    <name type="common">Nematode worm</name>
    <dbReference type="NCBI Taxonomy" id="13658"/>
    <lineage>
        <taxon>Eukaryota</taxon>
        <taxon>Metazoa</taxon>
        <taxon>Ecdysozoa</taxon>
        <taxon>Nematoda</taxon>
        <taxon>Enoplea</taxon>
        <taxon>Dorylaimia</taxon>
        <taxon>Mermithida</taxon>
        <taxon>Mermithoidea</taxon>
        <taxon>Mermithidae</taxon>
        <taxon>Romanomermis</taxon>
    </lineage>
</organism>
<keyword evidence="1" id="KW-1185">Reference proteome</keyword>